<comment type="caution">
    <text evidence="7">The sequence shown here is derived from an EMBL/GenBank/DDBJ whole genome shotgun (WGS) entry which is preliminary data.</text>
</comment>
<keyword evidence="5" id="KW-0804">Transcription</keyword>
<comment type="similarity">
    <text evidence="1">In the C-terminal section; belongs to the class-I pyridoxal-phosphate-dependent aminotransferase family.</text>
</comment>
<dbReference type="Gene3D" id="1.10.10.10">
    <property type="entry name" value="Winged helix-like DNA-binding domain superfamily/Winged helix DNA-binding domain"/>
    <property type="match status" value="1"/>
</dbReference>
<dbReference type="InterPro" id="IPR000524">
    <property type="entry name" value="Tscrpt_reg_HTH_GntR"/>
</dbReference>
<dbReference type="InterPro" id="IPR051446">
    <property type="entry name" value="HTH_trans_reg/aminotransferase"/>
</dbReference>
<dbReference type="SUPFAM" id="SSF53383">
    <property type="entry name" value="PLP-dependent transferases"/>
    <property type="match status" value="1"/>
</dbReference>
<keyword evidence="2" id="KW-0663">Pyridoxal phosphate</keyword>
<name>A0A318UE76_9SPHI</name>
<dbReference type="Gene3D" id="3.40.640.10">
    <property type="entry name" value="Type I PLP-dependent aspartate aminotransferase-like (Major domain)"/>
    <property type="match status" value="1"/>
</dbReference>
<evidence type="ECO:0000259" key="6">
    <source>
        <dbReference type="PROSITE" id="PS50949"/>
    </source>
</evidence>
<dbReference type="OrthoDB" id="594134at2"/>
<keyword evidence="7" id="KW-0032">Aminotransferase</keyword>
<keyword evidence="7" id="KW-0808">Transferase</keyword>
<evidence type="ECO:0000256" key="3">
    <source>
        <dbReference type="ARBA" id="ARBA00023015"/>
    </source>
</evidence>
<dbReference type="InterPro" id="IPR036388">
    <property type="entry name" value="WH-like_DNA-bd_sf"/>
</dbReference>
<dbReference type="PROSITE" id="PS50949">
    <property type="entry name" value="HTH_GNTR"/>
    <property type="match status" value="1"/>
</dbReference>
<dbReference type="PANTHER" id="PTHR46577:SF2">
    <property type="entry name" value="TRANSCRIPTIONAL REGULATORY PROTEIN"/>
    <property type="match status" value="1"/>
</dbReference>
<dbReference type="EMBL" id="QKLU01000006">
    <property type="protein sequence ID" value="PYF72447.1"/>
    <property type="molecule type" value="Genomic_DNA"/>
</dbReference>
<keyword evidence="4" id="KW-0238">DNA-binding</keyword>
<feature type="domain" description="HTH gntR-type" evidence="6">
    <location>
        <begin position="16"/>
        <end position="84"/>
    </location>
</feature>
<organism evidence="7 8">
    <name type="scientific">Pedobacter nutrimenti</name>
    <dbReference type="NCBI Taxonomy" id="1241337"/>
    <lineage>
        <taxon>Bacteria</taxon>
        <taxon>Pseudomonadati</taxon>
        <taxon>Bacteroidota</taxon>
        <taxon>Sphingobacteriia</taxon>
        <taxon>Sphingobacteriales</taxon>
        <taxon>Sphingobacteriaceae</taxon>
        <taxon>Pedobacter</taxon>
    </lineage>
</organism>
<proteinExistence type="inferred from homology"/>
<dbReference type="SMART" id="SM00345">
    <property type="entry name" value="HTH_GNTR"/>
    <property type="match status" value="1"/>
</dbReference>
<dbReference type="Proteomes" id="UP000248198">
    <property type="component" value="Unassembled WGS sequence"/>
</dbReference>
<evidence type="ECO:0000313" key="8">
    <source>
        <dbReference type="Proteomes" id="UP000248198"/>
    </source>
</evidence>
<dbReference type="InterPro" id="IPR015424">
    <property type="entry name" value="PyrdxlP-dep_Trfase"/>
</dbReference>
<keyword evidence="8" id="KW-1185">Reference proteome</keyword>
<dbReference type="GO" id="GO:0003677">
    <property type="term" value="F:DNA binding"/>
    <property type="evidence" value="ECO:0007669"/>
    <property type="project" value="UniProtKB-KW"/>
</dbReference>
<evidence type="ECO:0000313" key="7">
    <source>
        <dbReference type="EMBL" id="PYF72447.1"/>
    </source>
</evidence>
<evidence type="ECO:0000256" key="2">
    <source>
        <dbReference type="ARBA" id="ARBA00022898"/>
    </source>
</evidence>
<evidence type="ECO:0000256" key="1">
    <source>
        <dbReference type="ARBA" id="ARBA00005384"/>
    </source>
</evidence>
<dbReference type="GO" id="GO:0008483">
    <property type="term" value="F:transaminase activity"/>
    <property type="evidence" value="ECO:0007669"/>
    <property type="project" value="UniProtKB-KW"/>
</dbReference>
<sequence>MQPFISLLAPQRDTSSPLYLQIANSLVSAIRSGHLLPGSKLPGTRELAKQLKVHRKTVIAAYNELYAQSWTEVLPQKGTRVARNLPEIKAKTWSKEPDSSFEGTITVPFYKMPPPSPFTPMHPVITPHLILDEGIADNRLAPLDLLFREYRSRLKHSYTNRTVQGALAAGSPLLRESLVPYFGETRGLSIQPSNILITQGAQMSIYLAASLLIRPGDYVLVAEPNYFLANKVFEQLGAKLLKIPADDQGIDLQAAEICCKKHRISMMYVIPHHHHPTTVTLSPERRMQLLELSAKYNFAILEDDYDYDFHYSSTPYLPLAGSKHNGRIIYLGSFSKLLSTSVRAGFMIAHKDFIDQVLRLRVLIDLRSDHLLGDSLAALINNGDLARYVKKANKIYHHRRDKLCELMDQQLKGAVNYKKPDGGMAVWVKFNPEYPLKDISVRASAKGLYLSNGEIYNTEQTSYNAVRIGFASLNTKEMEEAVQILKQAIFG</sequence>
<dbReference type="CDD" id="cd00609">
    <property type="entry name" value="AAT_like"/>
    <property type="match status" value="1"/>
</dbReference>
<dbReference type="GO" id="GO:0030170">
    <property type="term" value="F:pyridoxal phosphate binding"/>
    <property type="evidence" value="ECO:0007669"/>
    <property type="project" value="InterPro"/>
</dbReference>
<dbReference type="SUPFAM" id="SSF46785">
    <property type="entry name" value="Winged helix' DNA-binding domain"/>
    <property type="match status" value="1"/>
</dbReference>
<protein>
    <submittedName>
        <fullName evidence="7">GntR family transcriptional regulator/MocR family aminotransferase</fullName>
    </submittedName>
</protein>
<dbReference type="AlphaFoldDB" id="A0A318UE76"/>
<gene>
    <name evidence="7" type="ORF">B0O44_10697</name>
</gene>
<dbReference type="InterPro" id="IPR015421">
    <property type="entry name" value="PyrdxlP-dep_Trfase_major"/>
</dbReference>
<evidence type="ECO:0000256" key="5">
    <source>
        <dbReference type="ARBA" id="ARBA00023163"/>
    </source>
</evidence>
<dbReference type="RefSeq" id="WP_110833270.1">
    <property type="nucleotide sequence ID" value="NZ_QKLU01000006.1"/>
</dbReference>
<dbReference type="Pfam" id="PF00155">
    <property type="entry name" value="Aminotran_1_2"/>
    <property type="match status" value="1"/>
</dbReference>
<dbReference type="InterPro" id="IPR004839">
    <property type="entry name" value="Aminotransferase_I/II_large"/>
</dbReference>
<evidence type="ECO:0000256" key="4">
    <source>
        <dbReference type="ARBA" id="ARBA00023125"/>
    </source>
</evidence>
<dbReference type="Pfam" id="PF00392">
    <property type="entry name" value="GntR"/>
    <property type="match status" value="1"/>
</dbReference>
<dbReference type="PANTHER" id="PTHR46577">
    <property type="entry name" value="HTH-TYPE TRANSCRIPTIONAL REGULATORY PROTEIN GABR"/>
    <property type="match status" value="1"/>
</dbReference>
<keyword evidence="3" id="KW-0805">Transcription regulation</keyword>
<accession>A0A318UE76</accession>
<dbReference type="GO" id="GO:0003700">
    <property type="term" value="F:DNA-binding transcription factor activity"/>
    <property type="evidence" value="ECO:0007669"/>
    <property type="project" value="InterPro"/>
</dbReference>
<dbReference type="CDD" id="cd07377">
    <property type="entry name" value="WHTH_GntR"/>
    <property type="match status" value="1"/>
</dbReference>
<reference evidence="7 8" key="1">
    <citation type="submission" date="2018-06" db="EMBL/GenBank/DDBJ databases">
        <title>Genomic Encyclopedia of Archaeal and Bacterial Type Strains, Phase II (KMG-II): from individual species to whole genera.</title>
        <authorList>
            <person name="Goeker M."/>
        </authorList>
    </citation>
    <scope>NUCLEOTIDE SEQUENCE [LARGE SCALE GENOMIC DNA]</scope>
    <source>
        <strain evidence="7 8">DSM 27372</strain>
    </source>
</reference>
<dbReference type="InterPro" id="IPR036390">
    <property type="entry name" value="WH_DNA-bd_sf"/>
</dbReference>